<keyword evidence="1" id="KW-1133">Transmembrane helix</keyword>
<keyword evidence="3" id="KW-1185">Reference proteome</keyword>
<organism evidence="2 3">
    <name type="scientific">Apiospora marii</name>
    <dbReference type="NCBI Taxonomy" id="335849"/>
    <lineage>
        <taxon>Eukaryota</taxon>
        <taxon>Fungi</taxon>
        <taxon>Dikarya</taxon>
        <taxon>Ascomycota</taxon>
        <taxon>Pezizomycotina</taxon>
        <taxon>Sordariomycetes</taxon>
        <taxon>Xylariomycetidae</taxon>
        <taxon>Amphisphaeriales</taxon>
        <taxon>Apiosporaceae</taxon>
        <taxon>Apiospora</taxon>
    </lineage>
</organism>
<gene>
    <name evidence="2" type="ORF">PG991_005998</name>
</gene>
<protein>
    <submittedName>
        <fullName evidence="2">Uncharacterized protein</fullName>
    </submittedName>
</protein>
<keyword evidence="1" id="KW-0812">Transmembrane</keyword>
<dbReference type="EMBL" id="JAQQWI010000007">
    <property type="protein sequence ID" value="KAK8028942.1"/>
    <property type="molecule type" value="Genomic_DNA"/>
</dbReference>
<evidence type="ECO:0000313" key="2">
    <source>
        <dbReference type="EMBL" id="KAK8028942.1"/>
    </source>
</evidence>
<name>A0ABR1SAS3_9PEZI</name>
<evidence type="ECO:0000256" key="1">
    <source>
        <dbReference type="SAM" id="Phobius"/>
    </source>
</evidence>
<proteinExistence type="predicted"/>
<sequence length="400" mass="45843">MKTEYTSPDWYLWEQRQLAPYQKTALNTATNIAKTTLDVLATQVAPKVAVTLKPVRSKAMTLLDMIARNYKEIFRAFLGTSLIFLAVSIPVMYAAYHTPDSMLDRALAINTEVTSILRNISVREMPLQRMAEEVSGKDSLIRSLVISNLPDRAEIATHMHDERNALKSLGKEIEDLRFQAQWLGLEVYNTHEKALFYLRRRSDLPRSRLHRYFLQVRTPTLKDIREGLVDEPLRLSDMLELPIDVATAIEMDLEALARQLERTEWHLGRSQQTWEGELRALHNATMGSWWSGWWFRGPSKAHEQMLRDIETAAMARNRTRELQQLVASVPVRAVQEDLRRARAGLRLVEAPVPLLGLKVFFFAGVTARQEAAVERVVELASFFDRQPQLLPDGLWGEEGL</sequence>
<keyword evidence="1" id="KW-0472">Membrane</keyword>
<reference evidence="2 3" key="1">
    <citation type="submission" date="2023-01" db="EMBL/GenBank/DDBJ databases">
        <title>Analysis of 21 Apiospora genomes using comparative genomics revels a genus with tremendous synthesis potential of carbohydrate active enzymes and secondary metabolites.</title>
        <authorList>
            <person name="Sorensen T."/>
        </authorList>
    </citation>
    <scope>NUCLEOTIDE SEQUENCE [LARGE SCALE GENOMIC DNA]</scope>
    <source>
        <strain evidence="2 3">CBS 20057</strain>
    </source>
</reference>
<dbReference type="Proteomes" id="UP001396898">
    <property type="component" value="Unassembled WGS sequence"/>
</dbReference>
<accession>A0ABR1SAS3</accession>
<comment type="caution">
    <text evidence="2">The sequence shown here is derived from an EMBL/GenBank/DDBJ whole genome shotgun (WGS) entry which is preliminary data.</text>
</comment>
<feature type="transmembrane region" description="Helical" evidence="1">
    <location>
        <begin position="73"/>
        <end position="96"/>
    </location>
</feature>
<evidence type="ECO:0000313" key="3">
    <source>
        <dbReference type="Proteomes" id="UP001396898"/>
    </source>
</evidence>